<reference evidence="4" key="1">
    <citation type="journal article" date="2019" name="Int. J. Syst. Evol. Microbiol.">
        <title>The Global Catalogue of Microorganisms (GCM) 10K type strain sequencing project: providing services to taxonomists for standard genome sequencing and annotation.</title>
        <authorList>
            <consortium name="The Broad Institute Genomics Platform"/>
            <consortium name="The Broad Institute Genome Sequencing Center for Infectious Disease"/>
            <person name="Wu L."/>
            <person name="Ma J."/>
        </authorList>
    </citation>
    <scope>NUCLEOTIDE SEQUENCE [LARGE SCALE GENOMIC DNA]</scope>
    <source>
        <strain evidence="4">NBRC 110044</strain>
    </source>
</reference>
<keyword evidence="1" id="KW-0175">Coiled coil</keyword>
<dbReference type="Proteomes" id="UP001156706">
    <property type="component" value="Unassembled WGS sequence"/>
</dbReference>
<keyword evidence="4" id="KW-1185">Reference proteome</keyword>
<proteinExistence type="predicted"/>
<evidence type="ECO:0000256" key="1">
    <source>
        <dbReference type="SAM" id="Coils"/>
    </source>
</evidence>
<gene>
    <name evidence="3" type="ORF">GCM10007907_00470</name>
</gene>
<comment type="caution">
    <text evidence="3">The sequence shown here is derived from an EMBL/GenBank/DDBJ whole genome shotgun (WGS) entry which is preliminary data.</text>
</comment>
<evidence type="ECO:0000313" key="4">
    <source>
        <dbReference type="Proteomes" id="UP001156706"/>
    </source>
</evidence>
<organism evidence="3 4">
    <name type="scientific">Chitinimonas prasina</name>
    <dbReference type="NCBI Taxonomy" id="1434937"/>
    <lineage>
        <taxon>Bacteria</taxon>
        <taxon>Pseudomonadati</taxon>
        <taxon>Pseudomonadota</taxon>
        <taxon>Betaproteobacteria</taxon>
        <taxon>Neisseriales</taxon>
        <taxon>Chitinibacteraceae</taxon>
        <taxon>Chitinimonas</taxon>
    </lineage>
</organism>
<sequence length="117" mass="12895">MLVVRKIGEGSNMQERVQSHYGRSIAASELPPATAADHPSRQPALQAATNPGWQAALADAMARTGALAEVQAALREQERLLAERERQLAQREQAMQPRQAQADELFGWRTMLYGTGR</sequence>
<accession>A0ABQ5YA50</accession>
<evidence type="ECO:0000313" key="3">
    <source>
        <dbReference type="EMBL" id="GLR11257.1"/>
    </source>
</evidence>
<protein>
    <submittedName>
        <fullName evidence="3">Uncharacterized protein</fullName>
    </submittedName>
</protein>
<evidence type="ECO:0000256" key="2">
    <source>
        <dbReference type="SAM" id="MobiDB-lite"/>
    </source>
</evidence>
<feature type="region of interest" description="Disordered" evidence="2">
    <location>
        <begin position="1"/>
        <end position="49"/>
    </location>
</feature>
<name>A0ABQ5YA50_9NEIS</name>
<dbReference type="EMBL" id="BSOG01000001">
    <property type="protein sequence ID" value="GLR11257.1"/>
    <property type="molecule type" value="Genomic_DNA"/>
</dbReference>
<dbReference type="RefSeq" id="WP_284194421.1">
    <property type="nucleotide sequence ID" value="NZ_BSOG01000001.1"/>
</dbReference>
<feature type="coiled-coil region" evidence="1">
    <location>
        <begin position="67"/>
        <end position="94"/>
    </location>
</feature>